<name>A0A369KB28_HYPMA</name>
<evidence type="ECO:0000313" key="1">
    <source>
        <dbReference type="EMBL" id="RDB29865.1"/>
    </source>
</evidence>
<evidence type="ECO:0000313" key="2">
    <source>
        <dbReference type="Proteomes" id="UP000076154"/>
    </source>
</evidence>
<gene>
    <name evidence="1" type="ORF">Hypma_014131</name>
</gene>
<reference evidence="1" key="1">
    <citation type="submission" date="2018-04" db="EMBL/GenBank/DDBJ databases">
        <title>Whole genome sequencing of Hypsizygus marmoreus.</title>
        <authorList>
            <person name="Choi I.-G."/>
            <person name="Min B."/>
            <person name="Kim J.-G."/>
            <person name="Kim S."/>
            <person name="Oh Y.-L."/>
            <person name="Kong W.-S."/>
            <person name="Park H."/>
            <person name="Jeong J."/>
            <person name="Song E.-S."/>
        </authorList>
    </citation>
    <scope>NUCLEOTIDE SEQUENCE [LARGE SCALE GENOMIC DNA]</scope>
    <source>
        <strain evidence="1">51987-8</strain>
    </source>
</reference>
<comment type="caution">
    <text evidence="1">The sequence shown here is derived from an EMBL/GenBank/DDBJ whole genome shotgun (WGS) entry which is preliminary data.</text>
</comment>
<protein>
    <submittedName>
        <fullName evidence="1">Uncharacterized protein</fullName>
    </submittedName>
</protein>
<dbReference type="AlphaFoldDB" id="A0A369KB28"/>
<dbReference type="InParanoid" id="A0A369KB28"/>
<dbReference type="Proteomes" id="UP000076154">
    <property type="component" value="Unassembled WGS sequence"/>
</dbReference>
<dbReference type="EMBL" id="LUEZ02000009">
    <property type="protein sequence ID" value="RDB29865.1"/>
    <property type="molecule type" value="Genomic_DNA"/>
</dbReference>
<sequence length="116" mass="12969">MFSNHVQIPPSVQSLDTITCRHVYIKPFSGSKGLKPSFFRTPTIPPSHPLYDVPSPFWAWTMPGPRARRYRDHINEVIAMIKTASDLDIDASNLGPVRFIDSAQTATGRSRSRAST</sequence>
<organism evidence="1 2">
    <name type="scientific">Hypsizygus marmoreus</name>
    <name type="common">White beech mushroom</name>
    <name type="synonym">Agaricus marmoreus</name>
    <dbReference type="NCBI Taxonomy" id="39966"/>
    <lineage>
        <taxon>Eukaryota</taxon>
        <taxon>Fungi</taxon>
        <taxon>Dikarya</taxon>
        <taxon>Basidiomycota</taxon>
        <taxon>Agaricomycotina</taxon>
        <taxon>Agaricomycetes</taxon>
        <taxon>Agaricomycetidae</taxon>
        <taxon>Agaricales</taxon>
        <taxon>Tricholomatineae</taxon>
        <taxon>Lyophyllaceae</taxon>
        <taxon>Hypsizygus</taxon>
    </lineage>
</organism>
<accession>A0A369KB28</accession>
<keyword evidence="2" id="KW-1185">Reference proteome</keyword>
<proteinExistence type="predicted"/>